<comment type="caution">
    <text evidence="1">The sequence shown here is derived from an EMBL/GenBank/DDBJ whole genome shotgun (WGS) entry which is preliminary data.</text>
</comment>
<dbReference type="Proteomes" id="UP000483820">
    <property type="component" value="Chromosome I"/>
</dbReference>
<gene>
    <name evidence="1" type="ORF">GCK72_001187</name>
</gene>
<proteinExistence type="predicted"/>
<organism evidence="1 2">
    <name type="scientific">Caenorhabditis remanei</name>
    <name type="common">Caenorhabditis vulgaris</name>
    <dbReference type="NCBI Taxonomy" id="31234"/>
    <lineage>
        <taxon>Eukaryota</taxon>
        <taxon>Metazoa</taxon>
        <taxon>Ecdysozoa</taxon>
        <taxon>Nematoda</taxon>
        <taxon>Chromadorea</taxon>
        <taxon>Rhabditida</taxon>
        <taxon>Rhabditina</taxon>
        <taxon>Rhabditomorpha</taxon>
        <taxon>Rhabditoidea</taxon>
        <taxon>Rhabditidae</taxon>
        <taxon>Peloderinae</taxon>
        <taxon>Caenorhabditis</taxon>
    </lineage>
</organism>
<reference evidence="1 2" key="1">
    <citation type="submission" date="2019-12" db="EMBL/GenBank/DDBJ databases">
        <title>Chromosome-level assembly of the Caenorhabditis remanei genome.</title>
        <authorList>
            <person name="Teterina A.A."/>
            <person name="Willis J.H."/>
            <person name="Phillips P.C."/>
        </authorList>
    </citation>
    <scope>NUCLEOTIDE SEQUENCE [LARGE SCALE GENOMIC DNA]</scope>
    <source>
        <strain evidence="1 2">PX506</strain>
        <tissue evidence="1">Whole organism</tissue>
    </source>
</reference>
<evidence type="ECO:0000313" key="1">
    <source>
        <dbReference type="EMBL" id="KAF1769370.1"/>
    </source>
</evidence>
<name>A0A6A5HMB9_CAERE</name>
<dbReference type="CTD" id="78773236"/>
<dbReference type="KEGG" id="crq:GCK72_001187"/>
<sequence length="289" mass="32115">MERATIRERADLVVSKLGSLVSMLKEHIVGFGVIFNRFGNFQKGINNAGSETCVIASISVFTLHWIFIQQNLPVWDTPSPGNSGTLRWCMEHQEVMLTGNSAGANSGSLGHSVAREQWNIELDALEASNEFRKAGNSAEANSGFETTPQHFVVVEQQVTEASGNCIRWEFGRSQFWIWDVGSPRNSGACSGSTGRSLYGHVCVLVADQKYGSQERKVSRKPPRNRTVPLQTSWTRKGSCKPLLRGSTDGSLENHVSVMKPWSLLFWKRSSRGTHSFLYAKVLRPTRKSP</sequence>
<evidence type="ECO:0000313" key="2">
    <source>
        <dbReference type="Proteomes" id="UP000483820"/>
    </source>
</evidence>
<accession>A0A6A5HMB9</accession>
<dbReference type="GeneID" id="78773236"/>
<dbReference type="AlphaFoldDB" id="A0A6A5HMB9"/>
<protein>
    <submittedName>
        <fullName evidence="1">Uncharacterized protein</fullName>
    </submittedName>
</protein>
<dbReference type="EMBL" id="WUAV01000001">
    <property type="protein sequence ID" value="KAF1769370.1"/>
    <property type="molecule type" value="Genomic_DNA"/>
</dbReference>
<dbReference type="RefSeq" id="XP_053591513.1">
    <property type="nucleotide sequence ID" value="XM_053722868.1"/>
</dbReference>